<feature type="transmembrane region" description="Helical" evidence="8">
    <location>
        <begin position="359"/>
        <end position="380"/>
    </location>
</feature>
<name>A0A370GQT0_9COXI</name>
<keyword evidence="4" id="KW-0997">Cell inner membrane</keyword>
<protein>
    <submittedName>
        <fullName evidence="9">Multidrug efflux pump</fullName>
    </submittedName>
</protein>
<keyword evidence="2" id="KW-0813">Transport</keyword>
<sequence>MNLPAFCIRRPAFTIVISLVMTIIGIIGFINLPVRWIPNVSLPQVTIMTTYPGASARLVEHDVTKVIEDSLSGINGIEMLTSTSRQGESQISITFKLGRNMDAAVEDVRSGVERIRGALPKDVDNPVVMKADPNGMPILFLSFYDTHHSAREISDYIDKYVVPAFETIDGVGSVWVYGKRVSAMRVSLDPAKMAGANITVDEITQLLRDQNVSIPSGQIRSLDRYYGVVTDTTLKTPEQFNDLIIRDNQNQAIRLKDVGEAKLDAEDNDSAFRVNGKSAIALGIIPQSTANPLDVERNVQKVLADLKRTLPAGMHVSLDYNVADYIRASMNSVYESFIEAVIFVWLVILAFLCSFRATLIPVITIPVCLISTFAILYFLGFSINTITLMAFVLAIGLVVDDAIVMLENISRHMESGLTPFAAALKGSREMIFPVIAMTLTLTAVYAPIAFTPGLLGVLFREFTFTLAGAVLISGIVALTLTPMMCARFLKSAHHTNRYSEWLSIRLSRLQHLYQRMLVFLLRKRTWVVGFLLLVGLLGLGIYKFLPSELAPAEDMDEVNVFVAAPRSASFQYTDTYVKQLESLYQSNPDIASYFSISGGHASSRAWQIIKLKPKNERKHSTEEVQASLAAQTNALTGVRVNVSIPPPALAEFAGSDQGDNIGVVLMTTSDYRKLQQVAQQMIEVIKQIPGFVHVENGLKWDSEQFQINIDRNRAADLKVSIPNIADTLSTLLAGRKIGKADDANVIVQMNQASLANPNIFNQLYIRNNDGNIVPLSQLLSVREITTPEVFHRYERLRSDTIYITLAPNFKLSDAVSTLQTIVKANLPDDMKYTFAGEAKSFLDSSGKTFFTFFLALVFIYLVLVAQFESFIDPLIIMLTVPFAMVGAMITLKLFGGSLNIYSNIGLITLIGLIAKHGILITEFANQLRRSGKSIQEAVIQASMLRLRPILMTTAAMALGALPLAFAFGPGAESRQQIGLVITGGVLFGTFFSLIVVPITYTYLAPFRKLTQSTLDQESDYATVL</sequence>
<dbReference type="PRINTS" id="PR00702">
    <property type="entry name" value="ACRIFLAVINRP"/>
</dbReference>
<dbReference type="Proteomes" id="UP000254720">
    <property type="component" value="Unassembled WGS sequence"/>
</dbReference>
<feature type="transmembrane region" description="Helical" evidence="8">
    <location>
        <begin position="900"/>
        <end position="925"/>
    </location>
</feature>
<comment type="caution">
    <text evidence="9">The sequence shown here is derived from an EMBL/GenBank/DDBJ whole genome shotgun (WGS) entry which is preliminary data.</text>
</comment>
<proteinExistence type="predicted"/>
<feature type="transmembrane region" description="Helical" evidence="8">
    <location>
        <begin position="12"/>
        <end position="34"/>
    </location>
</feature>
<evidence type="ECO:0000256" key="3">
    <source>
        <dbReference type="ARBA" id="ARBA00022475"/>
    </source>
</evidence>
<evidence type="ECO:0000256" key="4">
    <source>
        <dbReference type="ARBA" id="ARBA00022519"/>
    </source>
</evidence>
<dbReference type="GO" id="GO:0005886">
    <property type="term" value="C:plasma membrane"/>
    <property type="evidence" value="ECO:0007669"/>
    <property type="project" value="UniProtKB-SubCell"/>
</dbReference>
<dbReference type="Gene3D" id="3.30.2090.10">
    <property type="entry name" value="Multidrug efflux transporter AcrB TolC docking domain, DN and DC subdomains"/>
    <property type="match status" value="2"/>
</dbReference>
<dbReference type="Gene3D" id="1.20.1640.10">
    <property type="entry name" value="Multidrug efflux transporter AcrB transmembrane domain"/>
    <property type="match status" value="2"/>
</dbReference>
<gene>
    <name evidence="9" type="ORF">C8D86_10641</name>
</gene>
<feature type="transmembrane region" description="Helical" evidence="8">
    <location>
        <begin position="979"/>
        <end position="1003"/>
    </location>
</feature>
<evidence type="ECO:0000256" key="7">
    <source>
        <dbReference type="ARBA" id="ARBA00023136"/>
    </source>
</evidence>
<accession>A0A370GQT0</accession>
<comment type="subcellular location">
    <subcellularLocation>
        <location evidence="1">Cell inner membrane</location>
        <topology evidence="1">Multi-pass membrane protein</topology>
    </subcellularLocation>
</comment>
<feature type="transmembrane region" description="Helical" evidence="8">
    <location>
        <begin position="430"/>
        <end position="450"/>
    </location>
</feature>
<evidence type="ECO:0000313" key="9">
    <source>
        <dbReference type="EMBL" id="RDI46037.1"/>
    </source>
</evidence>
<evidence type="ECO:0000256" key="5">
    <source>
        <dbReference type="ARBA" id="ARBA00022692"/>
    </source>
</evidence>
<reference evidence="9 10" key="1">
    <citation type="submission" date="2018-07" db="EMBL/GenBank/DDBJ databases">
        <title>Genomic Encyclopedia of Type Strains, Phase IV (KMG-IV): sequencing the most valuable type-strain genomes for metagenomic binning, comparative biology and taxonomic classification.</title>
        <authorList>
            <person name="Goeker M."/>
        </authorList>
    </citation>
    <scope>NUCLEOTIDE SEQUENCE [LARGE SCALE GENOMIC DNA]</scope>
    <source>
        <strain evidence="9 10">DSM 16500</strain>
    </source>
</reference>
<keyword evidence="3" id="KW-1003">Cell membrane</keyword>
<feature type="transmembrane region" description="Helical" evidence="8">
    <location>
        <begin position="525"/>
        <end position="545"/>
    </location>
</feature>
<dbReference type="PANTHER" id="PTHR32063">
    <property type="match status" value="1"/>
</dbReference>
<keyword evidence="7 8" id="KW-0472">Membrane</keyword>
<dbReference type="SUPFAM" id="SSF82693">
    <property type="entry name" value="Multidrug efflux transporter AcrB pore domain, PN1, PN2, PC1 and PC2 subdomains"/>
    <property type="match status" value="3"/>
</dbReference>
<dbReference type="InterPro" id="IPR027463">
    <property type="entry name" value="AcrB_DN_DC_subdom"/>
</dbReference>
<dbReference type="EMBL" id="QQAX01000006">
    <property type="protein sequence ID" value="RDI46037.1"/>
    <property type="molecule type" value="Genomic_DNA"/>
</dbReference>
<dbReference type="PANTHER" id="PTHR32063:SF23">
    <property type="entry name" value="HAE1 FAMILY EFFLLUX PUMP PERMEASE COMPONENT"/>
    <property type="match status" value="1"/>
</dbReference>
<dbReference type="SUPFAM" id="SSF82714">
    <property type="entry name" value="Multidrug efflux transporter AcrB TolC docking domain, DN and DC subdomains"/>
    <property type="match status" value="2"/>
</dbReference>
<evidence type="ECO:0000256" key="6">
    <source>
        <dbReference type="ARBA" id="ARBA00022989"/>
    </source>
</evidence>
<dbReference type="InterPro" id="IPR001036">
    <property type="entry name" value="Acrflvin-R"/>
</dbReference>
<dbReference type="Pfam" id="PF00873">
    <property type="entry name" value="ACR_tran"/>
    <property type="match status" value="1"/>
</dbReference>
<feature type="transmembrane region" description="Helical" evidence="8">
    <location>
        <begin position="874"/>
        <end position="894"/>
    </location>
</feature>
<dbReference type="RefSeq" id="WP_170131762.1">
    <property type="nucleotide sequence ID" value="NZ_LR699114.1"/>
</dbReference>
<dbReference type="Gene3D" id="3.30.70.1440">
    <property type="entry name" value="Multidrug efflux transporter AcrB pore domain"/>
    <property type="match status" value="1"/>
</dbReference>
<feature type="transmembrane region" description="Helical" evidence="8">
    <location>
        <begin position="333"/>
        <end position="352"/>
    </location>
</feature>
<dbReference type="SUPFAM" id="SSF82866">
    <property type="entry name" value="Multidrug efflux transporter AcrB transmembrane domain"/>
    <property type="match status" value="2"/>
</dbReference>
<evidence type="ECO:0000256" key="1">
    <source>
        <dbReference type="ARBA" id="ARBA00004429"/>
    </source>
</evidence>
<keyword evidence="5 8" id="KW-0812">Transmembrane</keyword>
<feature type="transmembrane region" description="Helical" evidence="8">
    <location>
        <begin position="462"/>
        <end position="481"/>
    </location>
</feature>
<evidence type="ECO:0000256" key="8">
    <source>
        <dbReference type="SAM" id="Phobius"/>
    </source>
</evidence>
<feature type="transmembrane region" description="Helical" evidence="8">
    <location>
        <begin position="849"/>
        <end position="867"/>
    </location>
</feature>
<feature type="transmembrane region" description="Helical" evidence="8">
    <location>
        <begin position="946"/>
        <end position="967"/>
    </location>
</feature>
<keyword evidence="6 8" id="KW-1133">Transmembrane helix</keyword>
<dbReference type="FunFam" id="1.20.1640.10:FF:000001">
    <property type="entry name" value="Efflux pump membrane transporter"/>
    <property type="match status" value="1"/>
</dbReference>
<feature type="transmembrane region" description="Helical" evidence="8">
    <location>
        <begin position="386"/>
        <end position="409"/>
    </location>
</feature>
<dbReference type="AlphaFoldDB" id="A0A370GQT0"/>
<dbReference type="GO" id="GO:0042910">
    <property type="term" value="F:xenobiotic transmembrane transporter activity"/>
    <property type="evidence" value="ECO:0007669"/>
    <property type="project" value="TreeGrafter"/>
</dbReference>
<evidence type="ECO:0000256" key="2">
    <source>
        <dbReference type="ARBA" id="ARBA00022448"/>
    </source>
</evidence>
<dbReference type="Gene3D" id="3.30.70.1320">
    <property type="entry name" value="Multidrug efflux transporter AcrB pore domain like"/>
    <property type="match status" value="1"/>
</dbReference>
<evidence type="ECO:0000313" key="10">
    <source>
        <dbReference type="Proteomes" id="UP000254720"/>
    </source>
</evidence>
<keyword evidence="10" id="KW-1185">Reference proteome</keyword>
<organism evidence="9 10">
    <name type="scientific">Aquicella lusitana</name>
    <dbReference type="NCBI Taxonomy" id="254246"/>
    <lineage>
        <taxon>Bacteria</taxon>
        <taxon>Pseudomonadati</taxon>
        <taxon>Pseudomonadota</taxon>
        <taxon>Gammaproteobacteria</taxon>
        <taxon>Legionellales</taxon>
        <taxon>Coxiellaceae</taxon>
        <taxon>Aquicella</taxon>
    </lineage>
</organism>
<dbReference type="Gene3D" id="3.30.70.1430">
    <property type="entry name" value="Multidrug efflux transporter AcrB pore domain"/>
    <property type="match status" value="2"/>
</dbReference>